<gene>
    <name evidence="1" type="ORF">CEXT_621181</name>
</gene>
<name>A0AAV4XUT6_CAEEX</name>
<dbReference type="AlphaFoldDB" id="A0AAV4XUT6"/>
<evidence type="ECO:0000313" key="2">
    <source>
        <dbReference type="Proteomes" id="UP001054945"/>
    </source>
</evidence>
<dbReference type="Proteomes" id="UP001054945">
    <property type="component" value="Unassembled WGS sequence"/>
</dbReference>
<protein>
    <submittedName>
        <fullName evidence="1">Uncharacterized protein</fullName>
    </submittedName>
</protein>
<proteinExistence type="predicted"/>
<dbReference type="EMBL" id="BPLR01000971">
    <property type="protein sequence ID" value="GIY98816.1"/>
    <property type="molecule type" value="Genomic_DNA"/>
</dbReference>
<evidence type="ECO:0000313" key="1">
    <source>
        <dbReference type="EMBL" id="GIY98816.1"/>
    </source>
</evidence>
<reference evidence="1 2" key="1">
    <citation type="submission" date="2021-06" db="EMBL/GenBank/DDBJ databases">
        <title>Caerostris extrusa draft genome.</title>
        <authorList>
            <person name="Kono N."/>
            <person name="Arakawa K."/>
        </authorList>
    </citation>
    <scope>NUCLEOTIDE SEQUENCE [LARGE SCALE GENOMIC DNA]</scope>
</reference>
<organism evidence="1 2">
    <name type="scientific">Caerostris extrusa</name>
    <name type="common">Bark spider</name>
    <name type="synonym">Caerostris bankana</name>
    <dbReference type="NCBI Taxonomy" id="172846"/>
    <lineage>
        <taxon>Eukaryota</taxon>
        <taxon>Metazoa</taxon>
        <taxon>Ecdysozoa</taxon>
        <taxon>Arthropoda</taxon>
        <taxon>Chelicerata</taxon>
        <taxon>Arachnida</taxon>
        <taxon>Araneae</taxon>
        <taxon>Araneomorphae</taxon>
        <taxon>Entelegynae</taxon>
        <taxon>Araneoidea</taxon>
        <taxon>Araneidae</taxon>
        <taxon>Caerostris</taxon>
    </lineage>
</organism>
<sequence length="93" mass="10403">MFLFAFSIQQTAQKSVLHIRKVPIRPPPNEKVSPMHSEEQIQNLTVDITTWVRVNMGVPVAYHNCDVRSAITNGRAGSPANTITMTTKEVNKN</sequence>
<comment type="caution">
    <text evidence="1">The sequence shown here is derived from an EMBL/GenBank/DDBJ whole genome shotgun (WGS) entry which is preliminary data.</text>
</comment>
<accession>A0AAV4XUT6</accession>
<keyword evidence="2" id="KW-1185">Reference proteome</keyword>